<dbReference type="GO" id="GO:0005737">
    <property type="term" value="C:cytoplasm"/>
    <property type="evidence" value="ECO:0007669"/>
    <property type="project" value="TreeGrafter"/>
</dbReference>
<keyword evidence="4" id="KW-1185">Reference proteome</keyword>
<organism evidence="3 4">
    <name type="scientific">Stichopus japonicus</name>
    <name type="common">Sea cucumber</name>
    <dbReference type="NCBI Taxonomy" id="307972"/>
    <lineage>
        <taxon>Eukaryota</taxon>
        <taxon>Metazoa</taxon>
        <taxon>Echinodermata</taxon>
        <taxon>Eleutherozoa</taxon>
        <taxon>Echinozoa</taxon>
        <taxon>Holothuroidea</taxon>
        <taxon>Aspidochirotacea</taxon>
        <taxon>Aspidochirotida</taxon>
        <taxon>Stichopodidae</taxon>
        <taxon>Apostichopus</taxon>
    </lineage>
</organism>
<feature type="region of interest" description="Disordered" evidence="1">
    <location>
        <begin position="154"/>
        <end position="182"/>
    </location>
</feature>
<gene>
    <name evidence="3" type="ORF">BSL78_26961</name>
</gene>
<dbReference type="PANTHER" id="PTHR23138:SF94">
    <property type="entry name" value="RAN BINDING PROTEIN 1"/>
    <property type="match status" value="1"/>
</dbReference>
<evidence type="ECO:0000313" key="4">
    <source>
        <dbReference type="Proteomes" id="UP000230750"/>
    </source>
</evidence>
<evidence type="ECO:0000256" key="1">
    <source>
        <dbReference type="SAM" id="MobiDB-lite"/>
    </source>
</evidence>
<dbReference type="EMBL" id="MRZV01001718">
    <property type="protein sequence ID" value="PIK36209.1"/>
    <property type="molecule type" value="Genomic_DNA"/>
</dbReference>
<evidence type="ECO:0000313" key="3">
    <source>
        <dbReference type="EMBL" id="PIK36209.1"/>
    </source>
</evidence>
<dbReference type="InterPro" id="IPR000156">
    <property type="entry name" value="Ran_bind_dom"/>
</dbReference>
<reference evidence="3 4" key="1">
    <citation type="journal article" date="2017" name="PLoS Biol.">
        <title>The sea cucumber genome provides insights into morphological evolution and visceral regeneration.</title>
        <authorList>
            <person name="Zhang X."/>
            <person name="Sun L."/>
            <person name="Yuan J."/>
            <person name="Sun Y."/>
            <person name="Gao Y."/>
            <person name="Zhang L."/>
            <person name="Li S."/>
            <person name="Dai H."/>
            <person name="Hamel J.F."/>
            <person name="Liu C."/>
            <person name="Yu Y."/>
            <person name="Liu S."/>
            <person name="Lin W."/>
            <person name="Guo K."/>
            <person name="Jin S."/>
            <person name="Xu P."/>
            <person name="Storey K.B."/>
            <person name="Huan P."/>
            <person name="Zhang T."/>
            <person name="Zhou Y."/>
            <person name="Zhang J."/>
            <person name="Lin C."/>
            <person name="Li X."/>
            <person name="Xing L."/>
            <person name="Huo D."/>
            <person name="Sun M."/>
            <person name="Wang L."/>
            <person name="Mercier A."/>
            <person name="Li F."/>
            <person name="Yang H."/>
            <person name="Xiang J."/>
        </authorList>
    </citation>
    <scope>NUCLEOTIDE SEQUENCE [LARGE SCALE GENOMIC DNA]</scope>
    <source>
        <strain evidence="3">Shaxun</strain>
        <tissue evidence="3">Muscle</tissue>
    </source>
</reference>
<dbReference type="OrthoDB" id="2357150at2759"/>
<dbReference type="STRING" id="307972.A0A2G8JKH1"/>
<name>A0A2G8JKH1_STIJA</name>
<evidence type="ECO:0000259" key="2">
    <source>
        <dbReference type="PROSITE" id="PS50196"/>
    </source>
</evidence>
<dbReference type="GO" id="GO:0006913">
    <property type="term" value="P:nucleocytoplasmic transport"/>
    <property type="evidence" value="ECO:0007669"/>
    <property type="project" value="InterPro"/>
</dbReference>
<accession>A0A2G8JKH1</accession>
<dbReference type="FunFam" id="2.30.29.30:FF:000136">
    <property type="entry name" value="Ran-specific GTPase-activating protein-like"/>
    <property type="match status" value="1"/>
</dbReference>
<feature type="domain" description="RanBD1" evidence="2">
    <location>
        <begin position="17"/>
        <end position="156"/>
    </location>
</feature>
<dbReference type="AlphaFoldDB" id="A0A2G8JKH1"/>
<dbReference type="PANTHER" id="PTHR23138">
    <property type="entry name" value="RAN BINDING PROTEIN"/>
    <property type="match status" value="1"/>
</dbReference>
<dbReference type="GO" id="GO:0005643">
    <property type="term" value="C:nuclear pore"/>
    <property type="evidence" value="ECO:0007669"/>
    <property type="project" value="TreeGrafter"/>
</dbReference>
<dbReference type="GO" id="GO:0005096">
    <property type="term" value="F:GTPase activator activity"/>
    <property type="evidence" value="ECO:0007669"/>
    <property type="project" value="TreeGrafter"/>
</dbReference>
<dbReference type="Gene3D" id="2.30.29.30">
    <property type="entry name" value="Pleckstrin-homology domain (PH domain)/Phosphotyrosine-binding domain (PTB)"/>
    <property type="match status" value="1"/>
</dbReference>
<comment type="caution">
    <text evidence="3">The sequence shown here is derived from an EMBL/GenBank/DDBJ whole genome shotgun (WGS) entry which is preliminary data.</text>
</comment>
<proteinExistence type="predicted"/>
<dbReference type="InterPro" id="IPR045256">
    <property type="entry name" value="RanBP1_RanBD"/>
</dbReference>
<dbReference type="Pfam" id="PF00638">
    <property type="entry name" value="Ran_BP1"/>
    <property type="match status" value="1"/>
</dbReference>
<dbReference type="Proteomes" id="UP000230750">
    <property type="component" value="Unassembled WGS sequence"/>
</dbReference>
<dbReference type="PROSITE" id="PS50196">
    <property type="entry name" value="RANBD1"/>
    <property type="match status" value="1"/>
</dbReference>
<dbReference type="SMART" id="SM00160">
    <property type="entry name" value="RanBD"/>
    <property type="match status" value="1"/>
</dbReference>
<sequence length="182" mass="21003">MAGDEVKEEMPSSPDIHFEPIVKLATIETKTLEEDEDVIIKLRARLYRYETEADPPEWKERGTGEVKLLKNKGDKSRIRVLMRRDKTLKICANHYVLKDMTLKPNCGSNKAWVWNTPADFADEEPKAETLAIRFGNADHAKEFKEAFENCQKELESLEDEKKDEEKKDSNKEKMANGEKTEG</sequence>
<dbReference type="InterPro" id="IPR011993">
    <property type="entry name" value="PH-like_dom_sf"/>
</dbReference>
<dbReference type="SUPFAM" id="SSF50729">
    <property type="entry name" value="PH domain-like"/>
    <property type="match status" value="1"/>
</dbReference>
<protein>
    <submittedName>
        <fullName evidence="3">Putative ran-specific GTPase-activating protein isoform X2</fullName>
    </submittedName>
</protein>
<dbReference type="CDD" id="cd13179">
    <property type="entry name" value="RanBD_RanBP1"/>
    <property type="match status" value="1"/>
</dbReference>
<dbReference type="InterPro" id="IPR045255">
    <property type="entry name" value="RanBP1-like"/>
</dbReference>